<dbReference type="Proteomes" id="UP000581408">
    <property type="component" value="Unassembled WGS sequence"/>
</dbReference>
<feature type="region of interest" description="Disordered" evidence="1">
    <location>
        <begin position="200"/>
        <end position="229"/>
    </location>
</feature>
<name>A0A838CK84_9CORY</name>
<proteinExistence type="predicted"/>
<gene>
    <name evidence="2" type="ORF">HMC16_06840</name>
</gene>
<sequence length="243" mass="26833">MTNSRFICRMDSLACAIRAAVKVAGNKELAYVRFYRLNQDTLAISALGTNASFRAKVKVQFSEWNENRDYRVEMSKHAAASLAGYVVKTPEGLDAEPTVSVTIGDEKIRVEDATGLFQTAGGRDEHRLADPVLPGDHERIFSDAAIQSKAPFWITPDALSTIAGVAKVLRRRIVMWVRSEPEEATSRWYVHGDDWQMTVSHKERDRALPPTDDDGPAYDDGDNQDSGNDIRRLVIAAPAGGIA</sequence>
<dbReference type="EMBL" id="JABFEE010000006">
    <property type="protein sequence ID" value="MBA1835438.1"/>
    <property type="molecule type" value="Genomic_DNA"/>
</dbReference>
<organism evidence="2 3">
    <name type="scientific">Corynebacterium wankanglinii</name>
    <dbReference type="NCBI Taxonomy" id="2735136"/>
    <lineage>
        <taxon>Bacteria</taxon>
        <taxon>Bacillati</taxon>
        <taxon>Actinomycetota</taxon>
        <taxon>Actinomycetes</taxon>
        <taxon>Mycobacteriales</taxon>
        <taxon>Corynebacteriaceae</taxon>
        <taxon>Corynebacterium</taxon>
    </lineage>
</organism>
<feature type="compositionally biased region" description="Acidic residues" evidence="1">
    <location>
        <begin position="211"/>
        <end position="223"/>
    </location>
</feature>
<protein>
    <submittedName>
        <fullName evidence="2">Uncharacterized protein</fullName>
    </submittedName>
</protein>
<evidence type="ECO:0000313" key="2">
    <source>
        <dbReference type="EMBL" id="MBA1835438.1"/>
    </source>
</evidence>
<evidence type="ECO:0000313" key="3">
    <source>
        <dbReference type="Proteomes" id="UP000581408"/>
    </source>
</evidence>
<dbReference type="RefSeq" id="WP_181194805.1">
    <property type="nucleotide sequence ID" value="NZ_JABFEE010000006.1"/>
</dbReference>
<reference evidence="2 3" key="1">
    <citation type="submission" date="2020-05" db="EMBL/GenBank/DDBJ databases">
        <title>Descriptions of Corynebacterium xxxx sp. nov., Corynebacterium yyyy sp. nov. and Corynebacterium zzzz sp. nov.</title>
        <authorList>
            <person name="Zhang G."/>
        </authorList>
    </citation>
    <scope>NUCLEOTIDE SEQUENCE [LARGE SCALE GENOMIC DNA]</scope>
    <source>
        <strain evidence="3">zg-915</strain>
    </source>
</reference>
<accession>A0A838CK84</accession>
<comment type="caution">
    <text evidence="2">The sequence shown here is derived from an EMBL/GenBank/DDBJ whole genome shotgun (WGS) entry which is preliminary data.</text>
</comment>
<evidence type="ECO:0000256" key="1">
    <source>
        <dbReference type="SAM" id="MobiDB-lite"/>
    </source>
</evidence>
<dbReference type="AlphaFoldDB" id="A0A838CK84"/>